<organism evidence="9 10">
    <name type="scientific">Emericellopsis atlantica</name>
    <dbReference type="NCBI Taxonomy" id="2614577"/>
    <lineage>
        <taxon>Eukaryota</taxon>
        <taxon>Fungi</taxon>
        <taxon>Dikarya</taxon>
        <taxon>Ascomycota</taxon>
        <taxon>Pezizomycotina</taxon>
        <taxon>Sordariomycetes</taxon>
        <taxon>Hypocreomycetidae</taxon>
        <taxon>Hypocreales</taxon>
        <taxon>Bionectriaceae</taxon>
        <taxon>Emericellopsis</taxon>
    </lineage>
</organism>
<dbReference type="FunFam" id="1.20.1250.20:FF:000065">
    <property type="entry name" value="Putative MFS pantothenate transporter"/>
    <property type="match status" value="1"/>
</dbReference>
<dbReference type="GO" id="GO:0016020">
    <property type="term" value="C:membrane"/>
    <property type="evidence" value="ECO:0007669"/>
    <property type="project" value="UniProtKB-SubCell"/>
</dbReference>
<feature type="compositionally biased region" description="Basic and acidic residues" evidence="7">
    <location>
        <begin position="541"/>
        <end position="556"/>
    </location>
</feature>
<sequence>MTEPQNKASLEVARDTAFVADDAGRDTLASIANNAATPAPETCEEDGKQEPVVSSAAGKKPHRSMWLAWLHLFDWYPKHYPKEERRLLFKLDCVIMPVVCLAYFIKWLDQVNINNAYNSGMKEELGLEGNQYSLFGTFYNIGYMLFEIPSMMIISRPKLARFFMPTMEVCWSVLTFAQSRIRNERDIYGMRFLLGVLETPVSSGSMYILSSWYRGDELFKRAGVWFVSSNLGSFMGGHLQAAAHAGLDGALGLSGWRWLFIIDGCISLPIAFASFLLFPGIPSGNKPWWLTTEQHELAKRRMYDEGVRPSRKIGKRMLKRVFTHWHFYVAVLTYIFFQCSSYVSGQMILWLKDQADRYGTWSVEEINMIPTGVQCISIVFGILATSLVMVYPFWAVMSVVAGVLFFANACLLVWDIPTGLKFTAYYMLGFNSCVTPILFPWVNMVMKDDNEARAFTTGAMMTFGWVFFSFWPITVFPVLEAPRWRKGYIINTVWVFIWWSLFMVGQFFWHRDLKANKYDIKLEEQLEAKKAPLETGPGSSEHIEAGDEKCPRLEVR</sequence>
<feature type="region of interest" description="Disordered" evidence="7">
    <location>
        <begin position="531"/>
        <end position="556"/>
    </location>
</feature>
<dbReference type="EMBL" id="MU251267">
    <property type="protein sequence ID" value="KAG9251625.1"/>
    <property type="molecule type" value="Genomic_DNA"/>
</dbReference>
<dbReference type="PANTHER" id="PTHR43791">
    <property type="entry name" value="PERMEASE-RELATED"/>
    <property type="match status" value="1"/>
</dbReference>
<feature type="transmembrane region" description="Helical" evidence="8">
    <location>
        <begin position="454"/>
        <end position="476"/>
    </location>
</feature>
<evidence type="ECO:0000256" key="8">
    <source>
        <dbReference type="SAM" id="Phobius"/>
    </source>
</evidence>
<feature type="transmembrane region" description="Helical" evidence="8">
    <location>
        <begin position="488"/>
        <end position="509"/>
    </location>
</feature>
<feature type="region of interest" description="Disordered" evidence="7">
    <location>
        <begin position="34"/>
        <end position="56"/>
    </location>
</feature>
<dbReference type="Gene3D" id="1.20.1250.20">
    <property type="entry name" value="MFS general substrate transporter like domains"/>
    <property type="match status" value="1"/>
</dbReference>
<dbReference type="InterPro" id="IPR036259">
    <property type="entry name" value="MFS_trans_sf"/>
</dbReference>
<gene>
    <name evidence="9" type="ORF">F5Z01DRAFT_683210</name>
</gene>
<evidence type="ECO:0000256" key="4">
    <source>
        <dbReference type="ARBA" id="ARBA00022989"/>
    </source>
</evidence>
<feature type="transmembrane region" description="Helical" evidence="8">
    <location>
        <begin position="258"/>
        <end position="278"/>
    </location>
</feature>
<evidence type="ECO:0000256" key="1">
    <source>
        <dbReference type="ARBA" id="ARBA00004141"/>
    </source>
</evidence>
<keyword evidence="10" id="KW-1185">Reference proteome</keyword>
<keyword evidence="3 8" id="KW-0812">Transmembrane</keyword>
<comment type="similarity">
    <text evidence="6">Belongs to the major facilitator superfamily. Allantoate permease family.</text>
</comment>
<accession>A0A9P8CM26</accession>
<comment type="subcellular location">
    <subcellularLocation>
        <location evidence="1">Membrane</location>
        <topology evidence="1">Multi-pass membrane protein</topology>
    </subcellularLocation>
</comment>
<evidence type="ECO:0000313" key="9">
    <source>
        <dbReference type="EMBL" id="KAG9251625.1"/>
    </source>
</evidence>
<evidence type="ECO:0000256" key="5">
    <source>
        <dbReference type="ARBA" id="ARBA00023136"/>
    </source>
</evidence>
<feature type="transmembrane region" description="Helical" evidence="8">
    <location>
        <begin position="325"/>
        <end position="351"/>
    </location>
</feature>
<dbReference type="OrthoDB" id="6132182at2759"/>
<evidence type="ECO:0000256" key="2">
    <source>
        <dbReference type="ARBA" id="ARBA00022448"/>
    </source>
</evidence>
<feature type="transmembrane region" description="Helical" evidence="8">
    <location>
        <begin position="87"/>
        <end position="105"/>
    </location>
</feature>
<feature type="transmembrane region" description="Helical" evidence="8">
    <location>
        <begin position="188"/>
        <end position="209"/>
    </location>
</feature>
<name>A0A9P8CM26_9HYPO</name>
<feature type="transmembrane region" description="Helical" evidence="8">
    <location>
        <begin position="371"/>
        <end position="391"/>
    </location>
</feature>
<dbReference type="InterPro" id="IPR011701">
    <property type="entry name" value="MFS"/>
</dbReference>
<keyword evidence="4 8" id="KW-1133">Transmembrane helix</keyword>
<dbReference type="RefSeq" id="XP_046115549.1">
    <property type="nucleotide sequence ID" value="XM_046265828.1"/>
</dbReference>
<dbReference type="SUPFAM" id="SSF103473">
    <property type="entry name" value="MFS general substrate transporter"/>
    <property type="match status" value="1"/>
</dbReference>
<keyword evidence="2" id="KW-0813">Transport</keyword>
<feature type="transmembrane region" description="Helical" evidence="8">
    <location>
        <begin position="398"/>
        <end position="416"/>
    </location>
</feature>
<dbReference type="GeneID" id="70296731"/>
<evidence type="ECO:0000256" key="7">
    <source>
        <dbReference type="SAM" id="MobiDB-lite"/>
    </source>
</evidence>
<protein>
    <submittedName>
        <fullName evidence="9">Major facilitator superfamily domain-containing protein</fullName>
    </submittedName>
</protein>
<reference evidence="9" key="1">
    <citation type="journal article" date="2021" name="IMA Fungus">
        <title>Genomic characterization of three marine fungi, including Emericellopsis atlantica sp. nov. with signatures of a generalist lifestyle and marine biomass degradation.</title>
        <authorList>
            <person name="Hagestad O.C."/>
            <person name="Hou L."/>
            <person name="Andersen J.H."/>
            <person name="Hansen E.H."/>
            <person name="Altermark B."/>
            <person name="Li C."/>
            <person name="Kuhnert E."/>
            <person name="Cox R.J."/>
            <person name="Crous P.W."/>
            <person name="Spatafora J.W."/>
            <person name="Lail K."/>
            <person name="Amirebrahimi M."/>
            <person name="Lipzen A."/>
            <person name="Pangilinan J."/>
            <person name="Andreopoulos W."/>
            <person name="Hayes R.D."/>
            <person name="Ng V."/>
            <person name="Grigoriev I.V."/>
            <person name="Jackson S.A."/>
            <person name="Sutton T.D.S."/>
            <person name="Dobson A.D.W."/>
            <person name="Rama T."/>
        </authorList>
    </citation>
    <scope>NUCLEOTIDE SEQUENCE</scope>
    <source>
        <strain evidence="9">TS7</strain>
    </source>
</reference>
<dbReference type="AlphaFoldDB" id="A0A9P8CM26"/>
<proteinExistence type="inferred from homology"/>
<evidence type="ECO:0000256" key="6">
    <source>
        <dbReference type="ARBA" id="ARBA00037968"/>
    </source>
</evidence>
<evidence type="ECO:0000256" key="3">
    <source>
        <dbReference type="ARBA" id="ARBA00022692"/>
    </source>
</evidence>
<feature type="transmembrane region" description="Helical" evidence="8">
    <location>
        <begin position="132"/>
        <end position="154"/>
    </location>
</feature>
<dbReference type="Pfam" id="PF07690">
    <property type="entry name" value="MFS_1"/>
    <property type="match status" value="1"/>
</dbReference>
<keyword evidence="5 8" id="KW-0472">Membrane</keyword>
<dbReference type="GO" id="GO:0022857">
    <property type="term" value="F:transmembrane transporter activity"/>
    <property type="evidence" value="ECO:0007669"/>
    <property type="project" value="InterPro"/>
</dbReference>
<feature type="transmembrane region" description="Helical" evidence="8">
    <location>
        <begin position="422"/>
        <end position="442"/>
    </location>
</feature>
<comment type="caution">
    <text evidence="9">The sequence shown here is derived from an EMBL/GenBank/DDBJ whole genome shotgun (WGS) entry which is preliminary data.</text>
</comment>
<dbReference type="PANTHER" id="PTHR43791:SF28">
    <property type="entry name" value="MAJOR FACILITATOR SUPERFAMILY (MFS) PROFILE DOMAIN-CONTAINING PROTEIN"/>
    <property type="match status" value="1"/>
</dbReference>
<evidence type="ECO:0000313" key="10">
    <source>
        <dbReference type="Proteomes" id="UP000887229"/>
    </source>
</evidence>
<dbReference type="Proteomes" id="UP000887229">
    <property type="component" value="Unassembled WGS sequence"/>
</dbReference>